<gene>
    <name evidence="2" type="ORF">OS493_003417</name>
</gene>
<proteinExistence type="predicted"/>
<comment type="caution">
    <text evidence="2">The sequence shown here is derived from an EMBL/GenBank/DDBJ whole genome shotgun (WGS) entry which is preliminary data.</text>
</comment>
<accession>A0A9X0A619</accession>
<reference evidence="2" key="1">
    <citation type="submission" date="2023-01" db="EMBL/GenBank/DDBJ databases">
        <title>Genome assembly of the deep-sea coral Lophelia pertusa.</title>
        <authorList>
            <person name="Herrera S."/>
            <person name="Cordes E."/>
        </authorList>
    </citation>
    <scope>NUCLEOTIDE SEQUENCE</scope>
    <source>
        <strain evidence="2">USNM1676648</strain>
        <tissue evidence="2">Polyp</tissue>
    </source>
</reference>
<feature type="signal peptide" evidence="1">
    <location>
        <begin position="1"/>
        <end position="20"/>
    </location>
</feature>
<evidence type="ECO:0000256" key="1">
    <source>
        <dbReference type="SAM" id="SignalP"/>
    </source>
</evidence>
<name>A0A9X0A619_9CNID</name>
<sequence>MKPVYVTLAVIFSLMGTGYCLQLCYSCGNRTSQLNSTDQCNQSQVNHTYVLPPLDTSYTTSQCQANQTKIECPCGKNTCARVFRRVEQGSDVFEFENRFCASDDVCNDIEMLCAPGNGTKNIGNATSQC</sequence>
<evidence type="ECO:0000313" key="3">
    <source>
        <dbReference type="Proteomes" id="UP001163046"/>
    </source>
</evidence>
<feature type="chain" id="PRO_5040988717" description="Sodefrin-like factor" evidence="1">
    <location>
        <begin position="21"/>
        <end position="129"/>
    </location>
</feature>
<evidence type="ECO:0008006" key="4">
    <source>
        <dbReference type="Google" id="ProtNLM"/>
    </source>
</evidence>
<keyword evidence="3" id="KW-1185">Reference proteome</keyword>
<dbReference type="AlphaFoldDB" id="A0A9X0A619"/>
<protein>
    <recommendedName>
        <fullName evidence="4">Sodefrin-like factor</fullName>
    </recommendedName>
</protein>
<dbReference type="Proteomes" id="UP001163046">
    <property type="component" value="Unassembled WGS sequence"/>
</dbReference>
<evidence type="ECO:0000313" key="2">
    <source>
        <dbReference type="EMBL" id="KAJ7393758.1"/>
    </source>
</evidence>
<organism evidence="2 3">
    <name type="scientific">Desmophyllum pertusum</name>
    <dbReference type="NCBI Taxonomy" id="174260"/>
    <lineage>
        <taxon>Eukaryota</taxon>
        <taxon>Metazoa</taxon>
        <taxon>Cnidaria</taxon>
        <taxon>Anthozoa</taxon>
        <taxon>Hexacorallia</taxon>
        <taxon>Scleractinia</taxon>
        <taxon>Caryophylliina</taxon>
        <taxon>Caryophylliidae</taxon>
        <taxon>Desmophyllum</taxon>
    </lineage>
</organism>
<dbReference type="EMBL" id="MU825397">
    <property type="protein sequence ID" value="KAJ7393758.1"/>
    <property type="molecule type" value="Genomic_DNA"/>
</dbReference>
<keyword evidence="1" id="KW-0732">Signal</keyword>